<protein>
    <submittedName>
        <fullName evidence="2">YbhB/YbcL family Raf kinase inhibitor-like protein</fullName>
    </submittedName>
</protein>
<gene>
    <name evidence="2" type="ORF">NLN86_12395</name>
</gene>
<sequence>MHLKKKIIILPLVLLSGLSTATGFAASMSLNSAEVKEGENIAVDLLANDFGCTGKNIQPALAWQSAPENTRSFAITFYDKDADTGSGFWHWMMIDIPSSHYHLARNEIPQGAKVQANDTGNSRFLGPCPPAGEVHSYIYTLHALDVEKLEAPVNSTAPLTGYFINKHSLAKATLTLRVFRTTQTK</sequence>
<dbReference type="InterPro" id="IPR008914">
    <property type="entry name" value="PEBP"/>
</dbReference>
<dbReference type="CDD" id="cd00865">
    <property type="entry name" value="PEBP_bact_arch"/>
    <property type="match status" value="1"/>
</dbReference>
<dbReference type="InterPro" id="IPR005247">
    <property type="entry name" value="YbhB_YbcL/LppC-like"/>
</dbReference>
<accession>A0AAW5W2Q1</accession>
<dbReference type="PANTHER" id="PTHR30289:SF1">
    <property type="entry name" value="PEBP (PHOSPHATIDYLETHANOLAMINE-BINDING PROTEIN) FAMILY PROTEIN"/>
    <property type="match status" value="1"/>
</dbReference>
<dbReference type="RefSeq" id="WP_267448865.1">
    <property type="nucleotide sequence ID" value="NZ_JANDBG010000009.1"/>
</dbReference>
<name>A0AAW5W2Q1_9ENTR</name>
<evidence type="ECO:0000256" key="1">
    <source>
        <dbReference type="SAM" id="SignalP"/>
    </source>
</evidence>
<organism evidence="2 3">
    <name type="scientific">Citrobacter portucalensis</name>
    <dbReference type="NCBI Taxonomy" id="1639133"/>
    <lineage>
        <taxon>Bacteria</taxon>
        <taxon>Pseudomonadati</taxon>
        <taxon>Pseudomonadota</taxon>
        <taxon>Gammaproteobacteria</taxon>
        <taxon>Enterobacterales</taxon>
        <taxon>Enterobacteriaceae</taxon>
        <taxon>Citrobacter</taxon>
        <taxon>Citrobacter freundii complex</taxon>
    </lineage>
</organism>
<keyword evidence="1" id="KW-0732">Signal</keyword>
<proteinExistence type="predicted"/>
<dbReference type="PANTHER" id="PTHR30289">
    <property type="entry name" value="UNCHARACTERIZED PROTEIN YBCL-RELATED"/>
    <property type="match status" value="1"/>
</dbReference>
<dbReference type="Gene3D" id="3.90.280.10">
    <property type="entry name" value="PEBP-like"/>
    <property type="match status" value="1"/>
</dbReference>
<feature type="signal peptide" evidence="1">
    <location>
        <begin position="1"/>
        <end position="25"/>
    </location>
</feature>
<dbReference type="Proteomes" id="UP001207430">
    <property type="component" value="Unassembled WGS sequence"/>
</dbReference>
<dbReference type="SUPFAM" id="SSF49777">
    <property type="entry name" value="PEBP-like"/>
    <property type="match status" value="1"/>
</dbReference>
<dbReference type="InterPro" id="IPR036610">
    <property type="entry name" value="PEBP-like_sf"/>
</dbReference>
<dbReference type="AlphaFoldDB" id="A0AAW5W2Q1"/>
<feature type="chain" id="PRO_5043633275" evidence="1">
    <location>
        <begin position="26"/>
        <end position="185"/>
    </location>
</feature>
<keyword evidence="2" id="KW-0649">Protein kinase inhibitor</keyword>
<dbReference type="GO" id="GO:0004860">
    <property type="term" value="F:protein kinase inhibitor activity"/>
    <property type="evidence" value="ECO:0007669"/>
    <property type="project" value="UniProtKB-KW"/>
</dbReference>
<evidence type="ECO:0000313" key="2">
    <source>
        <dbReference type="EMBL" id="MCX9002448.1"/>
    </source>
</evidence>
<evidence type="ECO:0000313" key="3">
    <source>
        <dbReference type="Proteomes" id="UP001207430"/>
    </source>
</evidence>
<dbReference type="Pfam" id="PF01161">
    <property type="entry name" value="PBP"/>
    <property type="match status" value="1"/>
</dbReference>
<comment type="caution">
    <text evidence="2">The sequence shown here is derived from an EMBL/GenBank/DDBJ whole genome shotgun (WGS) entry which is preliminary data.</text>
</comment>
<dbReference type="EMBL" id="JANDBG010000009">
    <property type="protein sequence ID" value="MCX9002448.1"/>
    <property type="molecule type" value="Genomic_DNA"/>
</dbReference>
<dbReference type="NCBIfam" id="TIGR00481">
    <property type="entry name" value="YbhB/YbcL family Raf kinase inhibitor-like protein"/>
    <property type="match status" value="1"/>
</dbReference>
<reference evidence="2" key="1">
    <citation type="submission" date="2022-07" db="EMBL/GenBank/DDBJ databases">
        <title>Genome Sequence of Citrobacter portucalensis from Edible Snails.</title>
        <authorList>
            <person name="Okafor A.C."/>
            <person name="Ogbo F.C."/>
            <person name="Ruppitsch W."/>
            <person name="Allerberger F."/>
        </authorList>
    </citation>
    <scope>NUCLEOTIDE SEQUENCE</scope>
    <source>
        <strain evidence="2">Igbk 7</strain>
    </source>
</reference>